<dbReference type="RefSeq" id="WP_074719105.1">
    <property type="nucleotide sequence ID" value="NZ_FNWV01000023.1"/>
</dbReference>
<dbReference type="Proteomes" id="UP000183190">
    <property type="component" value="Unassembled WGS sequence"/>
</dbReference>
<reference evidence="2 3" key="1">
    <citation type="submission" date="2016-10" db="EMBL/GenBank/DDBJ databases">
        <authorList>
            <person name="de Groot N.N."/>
        </authorList>
    </citation>
    <scope>NUCLEOTIDE SEQUENCE [LARGE SCALE GENOMIC DNA]</scope>
    <source>
        <strain evidence="2 3">YAD2003</strain>
    </source>
</reference>
<feature type="chain" id="PRO_5010343706" description="TolB-like 6-blade propeller-like" evidence="1">
    <location>
        <begin position="26"/>
        <end position="390"/>
    </location>
</feature>
<protein>
    <recommendedName>
        <fullName evidence="4">TolB-like 6-blade propeller-like</fullName>
    </recommendedName>
</protein>
<accession>A0A1H6LQ87</accession>
<dbReference type="OrthoDB" id="1816125at2"/>
<evidence type="ECO:0000256" key="1">
    <source>
        <dbReference type="SAM" id="SignalP"/>
    </source>
</evidence>
<evidence type="ECO:0000313" key="3">
    <source>
        <dbReference type="Proteomes" id="UP000183190"/>
    </source>
</evidence>
<name>A0A1H6LQ87_RUMFL</name>
<dbReference type="PROSITE" id="PS51257">
    <property type="entry name" value="PROKAR_LIPOPROTEIN"/>
    <property type="match status" value="1"/>
</dbReference>
<dbReference type="AlphaFoldDB" id="A0A1H6LQ87"/>
<feature type="signal peptide" evidence="1">
    <location>
        <begin position="1"/>
        <end position="25"/>
    </location>
</feature>
<keyword evidence="1" id="KW-0732">Signal</keyword>
<proteinExistence type="predicted"/>
<sequence length="390" mass="43836">MKNYKKVIAIIVSMAVLTGTVTSCAVSKKKVPLSSDETISAAVDPVSLKELPRGEYEVYEADYLKGIENISNITPLNNNRFLISSDTSGYGDAASQKLYIADDEKSTVTEITPELGLDKTAYYSALGTTTGEIFITAIEPKYTWGKDPGHASEENFEQDHLDYLFSKAKNVEYKLFELNTKGEIISENTVDIEYDKKNPVTWLLCDDCWDNELVITAIVVKDYERTSSCYIVDKQGKIKGQIENYIPYYGPAVRKVTSDDKLCFVGGDYTSEEPQDALYFYSRNNNGYPLFDNTSVKIENFGCETRSGCIEKGTFGHGNDLLYLSSGIGLFAFDKDRKYENVINYIDMIPSTEEIRSVVVLDNNSVLVLGKIFDDEYKNVLYKFKSVNIK</sequence>
<dbReference type="EMBL" id="FNWV01000023">
    <property type="protein sequence ID" value="SEH87629.1"/>
    <property type="molecule type" value="Genomic_DNA"/>
</dbReference>
<evidence type="ECO:0008006" key="4">
    <source>
        <dbReference type="Google" id="ProtNLM"/>
    </source>
</evidence>
<evidence type="ECO:0000313" key="2">
    <source>
        <dbReference type="EMBL" id="SEH87629.1"/>
    </source>
</evidence>
<gene>
    <name evidence="2" type="ORF">SAMN02910265_03155</name>
</gene>
<organism evidence="2 3">
    <name type="scientific">Ruminococcus flavefaciens</name>
    <dbReference type="NCBI Taxonomy" id="1265"/>
    <lineage>
        <taxon>Bacteria</taxon>
        <taxon>Bacillati</taxon>
        <taxon>Bacillota</taxon>
        <taxon>Clostridia</taxon>
        <taxon>Eubacteriales</taxon>
        <taxon>Oscillospiraceae</taxon>
        <taxon>Ruminococcus</taxon>
    </lineage>
</organism>